<dbReference type="AlphaFoldDB" id="H6L7V8"/>
<dbReference type="Gene3D" id="3.30.70.1060">
    <property type="entry name" value="Dimeric alpha+beta barrel"/>
    <property type="match status" value="1"/>
</dbReference>
<dbReference type="KEGG" id="sgn:SGRA_1444"/>
<sequence>MENYYMLEFEVPAEMQSHVEARSAEHHAKVEELMAQGRIQSFSYSANALRSWAIVRASSAIEVMRLIQELPLQDCMIPSIISLESHHAAAPALAVAAQ</sequence>
<gene>
    <name evidence="2" type="ordered locus">SGRA_1444</name>
</gene>
<reference evidence="2 3" key="1">
    <citation type="journal article" date="2012" name="Stand. Genomic Sci.">
        <title>Complete genome sequencing and analysis of Saprospira grandis str. Lewin, a predatory marine bacterium.</title>
        <authorList>
            <person name="Saw J.H."/>
            <person name="Yuryev A."/>
            <person name="Kanbe M."/>
            <person name="Hou S."/>
            <person name="Young A.G."/>
            <person name="Aizawa S."/>
            <person name="Alam M."/>
        </authorList>
    </citation>
    <scope>NUCLEOTIDE SEQUENCE [LARGE SCALE GENOMIC DNA]</scope>
    <source>
        <strain evidence="2 3">Lewin</strain>
    </source>
</reference>
<dbReference type="OrthoDB" id="674301at2"/>
<dbReference type="InterPro" id="IPR026029">
    <property type="entry name" value="MLI_dom"/>
</dbReference>
<dbReference type="RefSeq" id="WP_015691816.1">
    <property type="nucleotide sequence ID" value="NC_016940.1"/>
</dbReference>
<proteinExistence type="predicted"/>
<name>H6L7V8_SAPGL</name>
<dbReference type="eggNOG" id="COG4829">
    <property type="taxonomic scope" value="Bacteria"/>
</dbReference>
<evidence type="ECO:0000313" key="3">
    <source>
        <dbReference type="Proteomes" id="UP000007519"/>
    </source>
</evidence>
<feature type="domain" description="Muconolactone isomerase" evidence="1">
    <location>
        <begin position="8"/>
        <end position="88"/>
    </location>
</feature>
<evidence type="ECO:0000313" key="2">
    <source>
        <dbReference type="EMBL" id="AFC24179.1"/>
    </source>
</evidence>
<evidence type="ECO:0000259" key="1">
    <source>
        <dbReference type="Pfam" id="PF02426"/>
    </source>
</evidence>
<dbReference type="Pfam" id="PF02426">
    <property type="entry name" value="MIase"/>
    <property type="match status" value="1"/>
</dbReference>
<accession>H6L7V8</accession>
<dbReference type="STRING" id="984262.SGRA_1444"/>
<dbReference type="InterPro" id="IPR011008">
    <property type="entry name" value="Dimeric_a/b-barrel"/>
</dbReference>
<dbReference type="Proteomes" id="UP000007519">
    <property type="component" value="Chromosome"/>
</dbReference>
<keyword evidence="3" id="KW-1185">Reference proteome</keyword>
<dbReference type="HOGENOM" id="CLU_181559_0_0_10"/>
<protein>
    <recommendedName>
        <fullName evidence="1">Muconolactone isomerase domain-containing protein</fullName>
    </recommendedName>
</protein>
<organism evidence="2 3">
    <name type="scientific">Saprospira grandis (strain Lewin)</name>
    <dbReference type="NCBI Taxonomy" id="984262"/>
    <lineage>
        <taxon>Bacteria</taxon>
        <taxon>Pseudomonadati</taxon>
        <taxon>Bacteroidota</taxon>
        <taxon>Saprospiria</taxon>
        <taxon>Saprospirales</taxon>
        <taxon>Saprospiraceae</taxon>
        <taxon>Saprospira</taxon>
    </lineage>
</organism>
<dbReference type="EMBL" id="CP002831">
    <property type="protein sequence ID" value="AFC24179.1"/>
    <property type="molecule type" value="Genomic_DNA"/>
</dbReference>
<dbReference type="SUPFAM" id="SSF54909">
    <property type="entry name" value="Dimeric alpha+beta barrel"/>
    <property type="match status" value="1"/>
</dbReference>